<dbReference type="PANTHER" id="PTHR21496">
    <property type="entry name" value="FERREDOXIN-RELATED"/>
    <property type="match status" value="1"/>
</dbReference>
<organism evidence="6 7">
    <name type="scientific">Pseudonocardia eucalypti</name>
    <dbReference type="NCBI Taxonomy" id="648755"/>
    <lineage>
        <taxon>Bacteria</taxon>
        <taxon>Bacillati</taxon>
        <taxon>Actinomycetota</taxon>
        <taxon>Actinomycetes</taxon>
        <taxon>Pseudonocardiales</taxon>
        <taxon>Pseudonocardiaceae</taxon>
        <taxon>Pseudonocardia</taxon>
    </lineage>
</organism>
<dbReference type="CDD" id="cd03528">
    <property type="entry name" value="Rieske_RO_ferredoxin"/>
    <property type="match status" value="1"/>
</dbReference>
<feature type="domain" description="Rieske" evidence="5">
    <location>
        <begin position="1"/>
        <end position="95"/>
    </location>
</feature>
<evidence type="ECO:0000256" key="4">
    <source>
        <dbReference type="ARBA" id="ARBA00023014"/>
    </source>
</evidence>
<evidence type="ECO:0000259" key="5">
    <source>
        <dbReference type="PROSITE" id="PS51296"/>
    </source>
</evidence>
<proteinExistence type="predicted"/>
<sequence>MAGLEELKPGGLLRADAEGVPICLARLESGEVHAINDICSHEEVELSDGDLQGTEVECPAHGSRFSVLTGEADGFPAEESVATYPVTVDGDDIYVEV</sequence>
<dbReference type="SUPFAM" id="SSF50022">
    <property type="entry name" value="ISP domain"/>
    <property type="match status" value="1"/>
</dbReference>
<dbReference type="InterPro" id="IPR036922">
    <property type="entry name" value="Rieske_2Fe-2S_sf"/>
</dbReference>
<dbReference type="EMBL" id="BAABJP010000029">
    <property type="protein sequence ID" value="GAA5162899.1"/>
    <property type="molecule type" value="Genomic_DNA"/>
</dbReference>
<protein>
    <submittedName>
        <fullName evidence="6">Non-heme iron oxygenase ferredoxin subunit</fullName>
    </submittedName>
</protein>
<evidence type="ECO:0000256" key="1">
    <source>
        <dbReference type="ARBA" id="ARBA00022714"/>
    </source>
</evidence>
<evidence type="ECO:0000256" key="2">
    <source>
        <dbReference type="ARBA" id="ARBA00022723"/>
    </source>
</evidence>
<evidence type="ECO:0000313" key="6">
    <source>
        <dbReference type="EMBL" id="GAA5162899.1"/>
    </source>
</evidence>
<name>A0ABP9QJJ6_9PSEU</name>
<dbReference type="InterPro" id="IPR017941">
    <property type="entry name" value="Rieske_2Fe-2S"/>
</dbReference>
<keyword evidence="2" id="KW-0479">Metal-binding</keyword>
<keyword evidence="1" id="KW-0001">2Fe-2S</keyword>
<dbReference type="Gene3D" id="2.102.10.10">
    <property type="entry name" value="Rieske [2Fe-2S] iron-sulphur domain"/>
    <property type="match status" value="1"/>
</dbReference>
<keyword evidence="3" id="KW-0408">Iron</keyword>
<evidence type="ECO:0000256" key="3">
    <source>
        <dbReference type="ARBA" id="ARBA00023004"/>
    </source>
</evidence>
<dbReference type="PANTHER" id="PTHR21496:SF23">
    <property type="entry name" value="3-PHENYLPROPIONATE_CINNAMIC ACID DIOXYGENASE FERREDOXIN SUBUNIT"/>
    <property type="match status" value="1"/>
</dbReference>
<dbReference type="Proteomes" id="UP001428817">
    <property type="component" value="Unassembled WGS sequence"/>
</dbReference>
<keyword evidence="7" id="KW-1185">Reference proteome</keyword>
<accession>A0ABP9QJJ6</accession>
<reference evidence="7" key="1">
    <citation type="journal article" date="2019" name="Int. J. Syst. Evol. Microbiol.">
        <title>The Global Catalogue of Microorganisms (GCM) 10K type strain sequencing project: providing services to taxonomists for standard genome sequencing and annotation.</title>
        <authorList>
            <consortium name="The Broad Institute Genomics Platform"/>
            <consortium name="The Broad Institute Genome Sequencing Center for Infectious Disease"/>
            <person name="Wu L."/>
            <person name="Ma J."/>
        </authorList>
    </citation>
    <scope>NUCLEOTIDE SEQUENCE [LARGE SCALE GENOMIC DNA]</scope>
    <source>
        <strain evidence="7">JCM 18303</strain>
    </source>
</reference>
<keyword evidence="4" id="KW-0411">Iron-sulfur</keyword>
<dbReference type="Pfam" id="PF00355">
    <property type="entry name" value="Rieske"/>
    <property type="match status" value="1"/>
</dbReference>
<evidence type="ECO:0000313" key="7">
    <source>
        <dbReference type="Proteomes" id="UP001428817"/>
    </source>
</evidence>
<comment type="caution">
    <text evidence="6">The sequence shown here is derived from an EMBL/GenBank/DDBJ whole genome shotgun (WGS) entry which is preliminary data.</text>
</comment>
<gene>
    <name evidence="6" type="ORF">GCM10023321_48960</name>
</gene>
<dbReference type="PROSITE" id="PS51296">
    <property type="entry name" value="RIESKE"/>
    <property type="match status" value="1"/>
</dbReference>